<dbReference type="InterPro" id="IPR016197">
    <property type="entry name" value="Chromo-like_dom_sf"/>
</dbReference>
<dbReference type="KEGG" id="dci:103507049"/>
<feature type="region of interest" description="Disordered" evidence="3">
    <location>
        <begin position="10"/>
        <end position="117"/>
    </location>
</feature>
<evidence type="ECO:0000313" key="7">
    <source>
        <dbReference type="RefSeq" id="XP_008469707.1"/>
    </source>
</evidence>
<feature type="domain" description="Chromo" evidence="4">
    <location>
        <begin position="159"/>
        <end position="217"/>
    </location>
</feature>
<dbReference type="AlphaFoldDB" id="A0A1S3CYL2"/>
<dbReference type="Proteomes" id="UP000079169">
    <property type="component" value="Unplaced"/>
</dbReference>
<dbReference type="PaxDb" id="121845-A0A1S3CYL2"/>
<feature type="compositionally biased region" description="Polar residues" evidence="3">
    <location>
        <begin position="34"/>
        <end position="45"/>
    </location>
</feature>
<dbReference type="InterPro" id="IPR000953">
    <property type="entry name" value="Chromo/chromo_shadow_dom"/>
</dbReference>
<dbReference type="GeneID" id="103507049"/>
<evidence type="ECO:0000313" key="8">
    <source>
        <dbReference type="RefSeq" id="XP_026677814.1"/>
    </source>
</evidence>
<evidence type="ECO:0000313" key="5">
    <source>
        <dbReference type="Proteomes" id="UP000079169"/>
    </source>
</evidence>
<dbReference type="GO" id="GO:0005694">
    <property type="term" value="C:chromosome"/>
    <property type="evidence" value="ECO:0007669"/>
    <property type="project" value="UniProtKB-ARBA"/>
</dbReference>
<dbReference type="STRING" id="121845.A0A1S3CYL2"/>
<evidence type="ECO:0000256" key="2">
    <source>
        <dbReference type="ARBA" id="ARBA00023242"/>
    </source>
</evidence>
<keyword evidence="2" id="KW-0539">Nucleus</keyword>
<evidence type="ECO:0000313" key="6">
    <source>
        <dbReference type="RefSeq" id="XP_008469704.1"/>
    </source>
</evidence>
<comment type="subcellular location">
    <subcellularLocation>
        <location evidence="1">Nucleus</location>
    </subcellularLocation>
</comment>
<dbReference type="PROSITE" id="PS50013">
    <property type="entry name" value="CHROMO_2"/>
    <property type="match status" value="1"/>
</dbReference>
<evidence type="ECO:0000256" key="1">
    <source>
        <dbReference type="ARBA" id="ARBA00004123"/>
    </source>
</evidence>
<protein>
    <submittedName>
        <fullName evidence="6 7">Uncharacterized protein LOC103507049</fullName>
    </submittedName>
</protein>
<dbReference type="InterPro" id="IPR008251">
    <property type="entry name" value="Chromo_shadow_dom"/>
</dbReference>
<sequence>MALLKMELLGIGPFPKKRGRKRKHFSVVAEQKDLSQQSNENNQGLKSGDHENIHNVNTSKIGIKTEENPTLDGGNIKIPKKRGRKRKYPLANLIQPTSNHTPDGTVVKKKRGRKRKYPLPTVEPEEVAYKGSQHNNSVNDIVVKEKLLNDMNLGIDRNLPVEEIIGATIEVGFPAYLVTWEGSDEADLLPAEICKRKYPQPLIRFFEQHLVFPSENNASKQSSSQ</sequence>
<dbReference type="RefSeq" id="XP_008469704.1">
    <property type="nucleotide sequence ID" value="XM_008471482.3"/>
</dbReference>
<name>A0A1S3CYL2_DIACI</name>
<proteinExistence type="predicted"/>
<keyword evidence="5" id="KW-1185">Reference proteome</keyword>
<evidence type="ECO:0000259" key="4">
    <source>
        <dbReference type="PROSITE" id="PS50013"/>
    </source>
</evidence>
<dbReference type="CDD" id="cd00034">
    <property type="entry name" value="CSD"/>
    <property type="match status" value="1"/>
</dbReference>
<dbReference type="SUPFAM" id="SSF54160">
    <property type="entry name" value="Chromo domain-like"/>
    <property type="match status" value="1"/>
</dbReference>
<feature type="compositionally biased region" description="Basic residues" evidence="3">
    <location>
        <begin position="78"/>
        <end position="88"/>
    </location>
</feature>
<dbReference type="RefSeq" id="XP_008469707.1">
    <property type="nucleotide sequence ID" value="XM_008471485.3"/>
</dbReference>
<dbReference type="GO" id="GO:0005634">
    <property type="term" value="C:nucleus"/>
    <property type="evidence" value="ECO:0007669"/>
    <property type="project" value="UniProtKB-SubCell"/>
</dbReference>
<gene>
    <name evidence="6 7 8" type="primary">LOC103507049</name>
</gene>
<feature type="compositionally biased region" description="Basic residues" evidence="3">
    <location>
        <begin position="107"/>
        <end position="117"/>
    </location>
</feature>
<dbReference type="SMART" id="SM00300">
    <property type="entry name" value="ChSh"/>
    <property type="match status" value="1"/>
</dbReference>
<dbReference type="Pfam" id="PF01393">
    <property type="entry name" value="Chromo_shadow"/>
    <property type="match status" value="1"/>
</dbReference>
<feature type="compositionally biased region" description="Basic residues" evidence="3">
    <location>
        <begin position="15"/>
        <end position="25"/>
    </location>
</feature>
<reference evidence="6 7" key="1">
    <citation type="submission" date="2023-09" db="UniProtKB">
        <authorList>
            <consortium name="RefSeq"/>
        </authorList>
    </citation>
    <scope>IDENTIFICATION</scope>
</reference>
<accession>A0A1S3CYL2</accession>
<organism evidence="7">
    <name type="scientific">Diaphorina citri</name>
    <name type="common">Asian citrus psyllid</name>
    <dbReference type="NCBI Taxonomy" id="121845"/>
    <lineage>
        <taxon>Eukaryota</taxon>
        <taxon>Metazoa</taxon>
        <taxon>Ecdysozoa</taxon>
        <taxon>Arthropoda</taxon>
        <taxon>Hexapoda</taxon>
        <taxon>Insecta</taxon>
        <taxon>Pterygota</taxon>
        <taxon>Neoptera</taxon>
        <taxon>Paraneoptera</taxon>
        <taxon>Hemiptera</taxon>
        <taxon>Sternorrhyncha</taxon>
        <taxon>Psylloidea</taxon>
        <taxon>Psyllidae</taxon>
        <taxon>Diaphorininae</taxon>
        <taxon>Diaphorina</taxon>
    </lineage>
</organism>
<dbReference type="RefSeq" id="XP_026677814.1">
    <property type="nucleotide sequence ID" value="XM_026822013.1"/>
</dbReference>
<evidence type="ECO:0000256" key="3">
    <source>
        <dbReference type="SAM" id="MobiDB-lite"/>
    </source>
</evidence>
<dbReference type="Gene3D" id="2.40.50.40">
    <property type="match status" value="1"/>
</dbReference>